<reference evidence="3" key="1">
    <citation type="submission" date="2018-09" db="EMBL/GenBank/DDBJ databases">
        <authorList>
            <person name="Livingstone P.G."/>
            <person name="Whitworth D.E."/>
        </authorList>
    </citation>
    <scope>NUCLEOTIDE SEQUENCE [LARGE SCALE GENOMIC DNA]</scope>
    <source>
        <strain evidence="3">CA043D</strain>
    </source>
</reference>
<name>A0A3A8KXN8_9BACT</name>
<organism evidence="2 3">
    <name type="scientific">Corallococcus carmarthensis</name>
    <dbReference type="NCBI Taxonomy" id="2316728"/>
    <lineage>
        <taxon>Bacteria</taxon>
        <taxon>Pseudomonadati</taxon>
        <taxon>Myxococcota</taxon>
        <taxon>Myxococcia</taxon>
        <taxon>Myxococcales</taxon>
        <taxon>Cystobacterineae</taxon>
        <taxon>Myxococcaceae</taxon>
        <taxon>Corallococcus</taxon>
    </lineage>
</organism>
<dbReference type="AlphaFoldDB" id="A0A3A8KXN8"/>
<dbReference type="EMBL" id="RAWE01000006">
    <property type="protein sequence ID" value="RKH07092.1"/>
    <property type="molecule type" value="Genomic_DNA"/>
</dbReference>
<protein>
    <recommendedName>
        <fullName evidence="4">Gingipain domain-containing protein</fullName>
    </recommendedName>
</protein>
<evidence type="ECO:0000313" key="2">
    <source>
        <dbReference type="EMBL" id="RKH07092.1"/>
    </source>
</evidence>
<dbReference type="SUPFAM" id="SSF52129">
    <property type="entry name" value="Caspase-like"/>
    <property type="match status" value="1"/>
</dbReference>
<dbReference type="InterPro" id="IPR029030">
    <property type="entry name" value="Caspase-like_dom_sf"/>
</dbReference>
<keyword evidence="3" id="KW-1185">Reference proteome</keyword>
<dbReference type="Proteomes" id="UP000268313">
    <property type="component" value="Unassembled WGS sequence"/>
</dbReference>
<proteinExistence type="predicted"/>
<evidence type="ECO:0000313" key="3">
    <source>
        <dbReference type="Proteomes" id="UP000268313"/>
    </source>
</evidence>
<dbReference type="RefSeq" id="WP_120601005.1">
    <property type="nucleotide sequence ID" value="NZ_RAWE01000006.1"/>
</dbReference>
<accession>A0A3A8KXN8</accession>
<comment type="caution">
    <text evidence="2">The sequence shown here is derived from an EMBL/GenBank/DDBJ whole genome shotgun (WGS) entry which is preliminary data.</text>
</comment>
<sequence>MSTENVELLLSHADSHQPVAPDGLPAEATAAIPRGADAQAPEESHLWDDGEDPNSLPAQRWGLVAPEGPEGDRLLALIEPLRRRRQEQQEGHPVHVYRVKPELARESRSLEDFARWVRVVLDDESVPVADRPRYLLFLGDFDQVPFELQQAAATSAYVGRLAFRREQDYAAYVDKVLRWELAPSPEVQARSLFFTVHDGTAATRTGYQSLVAPAIASARQARELGRFPAREVLELGVPGESAANELLEHAARPQPSLLFSMSHGLGSPRAGWRSTDTKLALQGALNLGEGHHLAGVALAHRPFLPGGIWFLFACFGAGTPSRSAFQHWLKQLQAAGQFSGRLDSITAALPQPGERPFVAALPQAALANPQGPLAVFGHVDLAWTYGFQDRDSRAGKVSRFLEPLQQLARGRRAGLGLGWLLRGGHQANLELTTLYDQEEQARSAGRPVQVDAARRAHLWMLRQDLGGYVLLGDPAVRLPLTPRAP</sequence>
<dbReference type="OrthoDB" id="3078209at2"/>
<evidence type="ECO:0008006" key="4">
    <source>
        <dbReference type="Google" id="ProtNLM"/>
    </source>
</evidence>
<evidence type="ECO:0000256" key="1">
    <source>
        <dbReference type="SAM" id="MobiDB-lite"/>
    </source>
</evidence>
<feature type="region of interest" description="Disordered" evidence="1">
    <location>
        <begin position="1"/>
        <end position="52"/>
    </location>
</feature>
<gene>
    <name evidence="2" type="ORF">D7X32_03205</name>
</gene>